<organism evidence="1 2">
    <name type="scientific">Paenibacillus vini</name>
    <dbReference type="NCBI Taxonomy" id="1476024"/>
    <lineage>
        <taxon>Bacteria</taxon>
        <taxon>Bacillati</taxon>
        <taxon>Bacillota</taxon>
        <taxon>Bacilli</taxon>
        <taxon>Bacillales</taxon>
        <taxon>Paenibacillaceae</taxon>
        <taxon>Paenibacillus</taxon>
    </lineage>
</organism>
<evidence type="ECO:0000313" key="1">
    <source>
        <dbReference type="EMBL" id="GIP54419.1"/>
    </source>
</evidence>
<proteinExistence type="predicted"/>
<name>A0ABQ4MEI7_9BACL</name>
<reference evidence="1 2" key="1">
    <citation type="submission" date="2021-03" db="EMBL/GenBank/DDBJ databases">
        <title>Antimicrobial resistance genes in bacteria isolated from Japanese honey, and their potential for conferring macrolide and lincosamide resistance in the American foulbrood pathogen Paenibacillus larvae.</title>
        <authorList>
            <person name="Okamoto M."/>
            <person name="Kumagai M."/>
            <person name="Kanamori H."/>
            <person name="Takamatsu D."/>
        </authorList>
    </citation>
    <scope>NUCLEOTIDE SEQUENCE [LARGE SCALE GENOMIC DNA]</scope>
    <source>
        <strain evidence="1 2">J42TS3</strain>
    </source>
</reference>
<evidence type="ECO:0000313" key="2">
    <source>
        <dbReference type="Proteomes" id="UP000679992"/>
    </source>
</evidence>
<evidence type="ECO:0008006" key="3">
    <source>
        <dbReference type="Google" id="ProtNLM"/>
    </source>
</evidence>
<protein>
    <recommendedName>
        <fullName evidence="3">Ketopantoate hydroxymethyltransferase</fullName>
    </recommendedName>
</protein>
<dbReference type="RefSeq" id="WP_213655706.1">
    <property type="nucleotide sequence ID" value="NZ_BOSL01000011.1"/>
</dbReference>
<gene>
    <name evidence="1" type="ORF">J42TS3_34540</name>
</gene>
<accession>A0ABQ4MEI7</accession>
<sequence length="95" mass="10481">MISQTFFHEIADYTKGRIAKVILNDTVEITDFTLKQVTDSTIGMQYLISASQIETVTKIQLVDASGHPISTNEVFVPIASDTLLLHTIQVKEVAS</sequence>
<keyword evidence="2" id="KW-1185">Reference proteome</keyword>
<dbReference type="Proteomes" id="UP000679992">
    <property type="component" value="Unassembled WGS sequence"/>
</dbReference>
<comment type="caution">
    <text evidence="1">The sequence shown here is derived from an EMBL/GenBank/DDBJ whole genome shotgun (WGS) entry which is preliminary data.</text>
</comment>
<dbReference type="EMBL" id="BOSL01000011">
    <property type="protein sequence ID" value="GIP54419.1"/>
    <property type="molecule type" value="Genomic_DNA"/>
</dbReference>